<dbReference type="WBParaSite" id="HDID_0000042701-mRNA-1">
    <property type="protein sequence ID" value="HDID_0000042701-mRNA-1"/>
    <property type="gene ID" value="HDID_0000042701"/>
</dbReference>
<dbReference type="AlphaFoldDB" id="A0A0R3S8F9"/>
<protein>
    <submittedName>
        <fullName evidence="1 3">Uncharacterized protein</fullName>
    </submittedName>
</protein>
<sequence length="113" mass="12741">MEPADLICEKTINKLGSVVGDISLFNLTIHEDEIVHHHVGKVNRLCTSFRIGYLEENQFGCLIFILCLRSPCYAEVRLRLLSLLGREPNVKMSRCLLESATGPLTESVQPERT</sequence>
<proteinExistence type="predicted"/>
<evidence type="ECO:0000313" key="2">
    <source>
        <dbReference type="Proteomes" id="UP000274504"/>
    </source>
</evidence>
<reference evidence="3" key="1">
    <citation type="submission" date="2017-02" db="UniProtKB">
        <authorList>
            <consortium name="WormBaseParasite"/>
        </authorList>
    </citation>
    <scope>IDENTIFICATION</scope>
</reference>
<dbReference type="OrthoDB" id="6270619at2759"/>
<dbReference type="EMBL" id="UYSG01000056">
    <property type="protein sequence ID" value="VDL16074.1"/>
    <property type="molecule type" value="Genomic_DNA"/>
</dbReference>
<evidence type="ECO:0000313" key="1">
    <source>
        <dbReference type="EMBL" id="VDL16074.1"/>
    </source>
</evidence>
<name>A0A0R3S8F9_HYMDI</name>
<reference evidence="1 2" key="2">
    <citation type="submission" date="2018-11" db="EMBL/GenBank/DDBJ databases">
        <authorList>
            <consortium name="Pathogen Informatics"/>
        </authorList>
    </citation>
    <scope>NUCLEOTIDE SEQUENCE [LARGE SCALE GENOMIC DNA]</scope>
</reference>
<gene>
    <name evidence="1" type="ORF">HDID_LOCUS428</name>
</gene>
<organism evidence="3">
    <name type="scientific">Hymenolepis diminuta</name>
    <name type="common">Rat tapeworm</name>
    <dbReference type="NCBI Taxonomy" id="6216"/>
    <lineage>
        <taxon>Eukaryota</taxon>
        <taxon>Metazoa</taxon>
        <taxon>Spiralia</taxon>
        <taxon>Lophotrochozoa</taxon>
        <taxon>Platyhelminthes</taxon>
        <taxon>Cestoda</taxon>
        <taxon>Eucestoda</taxon>
        <taxon>Cyclophyllidea</taxon>
        <taxon>Hymenolepididae</taxon>
        <taxon>Hymenolepis</taxon>
    </lineage>
</organism>
<accession>A0A0R3S8F9</accession>
<evidence type="ECO:0000313" key="3">
    <source>
        <dbReference type="WBParaSite" id="HDID_0000042701-mRNA-1"/>
    </source>
</evidence>
<dbReference type="Proteomes" id="UP000274504">
    <property type="component" value="Unassembled WGS sequence"/>
</dbReference>